<keyword evidence="8" id="KW-1185">Reference proteome</keyword>
<evidence type="ECO:0000256" key="3">
    <source>
        <dbReference type="ARBA" id="ARBA00023242"/>
    </source>
</evidence>
<gene>
    <name evidence="7" type="ORF">cyc_06357</name>
</gene>
<name>A0A1D3DAN5_9EIME</name>
<dbReference type="AlphaFoldDB" id="A0A1D3DAN5"/>
<keyword evidence="2" id="KW-0507">mRNA processing</keyword>
<keyword evidence="3" id="KW-0539">Nucleus</keyword>
<evidence type="ECO:0000256" key="5">
    <source>
        <dbReference type="PROSITE-ProRule" id="PRU00221"/>
    </source>
</evidence>
<feature type="region of interest" description="Disordered" evidence="6">
    <location>
        <begin position="197"/>
        <end position="218"/>
    </location>
</feature>
<dbReference type="GO" id="GO:0005848">
    <property type="term" value="C:mRNA cleavage stimulating factor complex"/>
    <property type="evidence" value="ECO:0007669"/>
    <property type="project" value="InterPro"/>
</dbReference>
<evidence type="ECO:0000313" key="7">
    <source>
        <dbReference type="EMBL" id="OEH80519.1"/>
    </source>
</evidence>
<feature type="repeat" description="WD" evidence="5">
    <location>
        <begin position="226"/>
        <end position="267"/>
    </location>
</feature>
<dbReference type="InterPro" id="IPR015943">
    <property type="entry name" value="WD40/YVTN_repeat-like_dom_sf"/>
</dbReference>
<comment type="caution">
    <text evidence="7">The sequence shown here is derived from an EMBL/GenBank/DDBJ whole genome shotgun (WGS) entry which is preliminary data.</text>
</comment>
<dbReference type="InterPro" id="IPR036322">
    <property type="entry name" value="WD40_repeat_dom_sf"/>
</dbReference>
<protein>
    <recommendedName>
        <fullName evidence="4">Cleavage stimulation factor 50 kDa subunit</fullName>
    </recommendedName>
</protein>
<feature type="region of interest" description="Disordered" evidence="6">
    <location>
        <begin position="1"/>
        <end position="56"/>
    </location>
</feature>
<dbReference type="PANTHER" id="PTHR44133">
    <property type="entry name" value="CLEAVAGE STIMULATION FACTOR SUBUNIT 1"/>
    <property type="match status" value="1"/>
</dbReference>
<dbReference type="PROSITE" id="PS50082">
    <property type="entry name" value="WD_REPEATS_2"/>
    <property type="match status" value="1"/>
</dbReference>
<keyword evidence="5" id="KW-0853">WD repeat</keyword>
<dbReference type="SMART" id="SM00320">
    <property type="entry name" value="WD40"/>
    <property type="match status" value="3"/>
</dbReference>
<feature type="region of interest" description="Disordered" evidence="6">
    <location>
        <begin position="139"/>
        <end position="161"/>
    </location>
</feature>
<evidence type="ECO:0000256" key="4">
    <source>
        <dbReference type="ARBA" id="ARBA00029851"/>
    </source>
</evidence>
<dbReference type="PANTHER" id="PTHR44133:SF2">
    <property type="entry name" value="CLEAVAGE STIMULATION FACTOR SUBUNIT 1"/>
    <property type="match status" value="1"/>
</dbReference>
<dbReference type="GO" id="GO:0031124">
    <property type="term" value="P:mRNA 3'-end processing"/>
    <property type="evidence" value="ECO:0007669"/>
    <property type="project" value="InterPro"/>
</dbReference>
<reference evidence="7 8" key="1">
    <citation type="journal article" date="2016" name="BMC Genomics">
        <title>Comparative genomics reveals Cyclospora cayetanensis possesses coccidia-like metabolism and invasion components but unique surface antigens.</title>
        <authorList>
            <person name="Liu S."/>
            <person name="Wang L."/>
            <person name="Zheng H."/>
            <person name="Xu Z."/>
            <person name="Roellig D.M."/>
            <person name="Li N."/>
            <person name="Frace M.A."/>
            <person name="Tang K."/>
            <person name="Arrowood M.J."/>
            <person name="Moss D.M."/>
            <person name="Zhang L."/>
            <person name="Feng Y."/>
            <person name="Xiao L."/>
        </authorList>
    </citation>
    <scope>NUCLEOTIDE SEQUENCE [LARGE SCALE GENOMIC DNA]</scope>
    <source>
        <strain evidence="7 8">CHN_HEN01</strain>
    </source>
</reference>
<accession>A0A1D3DAN5</accession>
<dbReference type="PROSITE" id="PS50294">
    <property type="entry name" value="WD_REPEATS_REGION"/>
    <property type="match status" value="1"/>
</dbReference>
<dbReference type="InterPro" id="IPR044633">
    <property type="entry name" value="CstF1-like"/>
</dbReference>
<evidence type="ECO:0000256" key="2">
    <source>
        <dbReference type="ARBA" id="ARBA00022664"/>
    </source>
</evidence>
<dbReference type="Proteomes" id="UP000095192">
    <property type="component" value="Unassembled WGS sequence"/>
</dbReference>
<dbReference type="GO" id="GO:0003723">
    <property type="term" value="F:RNA binding"/>
    <property type="evidence" value="ECO:0007669"/>
    <property type="project" value="TreeGrafter"/>
</dbReference>
<dbReference type="InterPro" id="IPR001680">
    <property type="entry name" value="WD40_rpt"/>
</dbReference>
<dbReference type="Gene3D" id="2.130.10.10">
    <property type="entry name" value="YVTN repeat-like/Quinoprotein amine dehydrogenase"/>
    <property type="match status" value="1"/>
</dbReference>
<proteinExistence type="predicted"/>
<dbReference type="Pfam" id="PF00400">
    <property type="entry name" value="WD40"/>
    <property type="match status" value="1"/>
</dbReference>
<organism evidence="7 8">
    <name type="scientific">Cyclospora cayetanensis</name>
    <dbReference type="NCBI Taxonomy" id="88456"/>
    <lineage>
        <taxon>Eukaryota</taxon>
        <taxon>Sar</taxon>
        <taxon>Alveolata</taxon>
        <taxon>Apicomplexa</taxon>
        <taxon>Conoidasida</taxon>
        <taxon>Coccidia</taxon>
        <taxon>Eucoccidiorida</taxon>
        <taxon>Eimeriorina</taxon>
        <taxon>Eimeriidae</taxon>
        <taxon>Cyclospora</taxon>
    </lineage>
</organism>
<evidence type="ECO:0000256" key="1">
    <source>
        <dbReference type="ARBA" id="ARBA00004123"/>
    </source>
</evidence>
<sequence>MDICMKEELGAPADAAKGPSVTPVTPEGVPRVAPERDSHGSIQAGEESAPKEVDGQKAIDPTLSLHPLKVSFYEAVAKQLLDDELHEVAVALCGALRVRANVALPPDLLFSIYKAAAFQPSQEVAGAAAALTAQNLLLGGSPPDSDPATRGITGGSQESMSPSCSTQGCVSAACNGDMSVVVAGALDGSVRLLPVKSGRETPGATVGGPPSSSPPGGVAAGNARVLQKHDGPVSSVVLSPDSRICFSGSSDSTVKLFDISATKAKPAGGPIATLRDVFPITCLSAHPCGEFLYAGTTHPIVRLYDLQTLRAFASLRAPGVLGATPHQKGPLTDIKPSQDGTVLAVANFYFLRGLMATHEYGMYGEGNRQRPSLPLSLEEVSFELEILSSLDPYRPFLFVMTALYLRQEDHSVSSAPTQEPVFPLRIPTHTGLSGQAGFALWRPPLSAFLQLPARRMESMTLADSLNYSHVYPKPDIPSFLH</sequence>
<dbReference type="SUPFAM" id="SSF50978">
    <property type="entry name" value="WD40 repeat-like"/>
    <property type="match status" value="1"/>
</dbReference>
<dbReference type="VEuPathDB" id="ToxoDB:LOC34622536"/>
<comment type="subcellular location">
    <subcellularLocation>
        <location evidence="1">Nucleus</location>
    </subcellularLocation>
</comment>
<dbReference type="InParanoid" id="A0A1D3DAN5"/>
<dbReference type="VEuPathDB" id="ToxoDB:cyc_06357"/>
<feature type="compositionally biased region" description="Low complexity" evidence="6">
    <location>
        <begin position="201"/>
        <end position="218"/>
    </location>
</feature>
<dbReference type="EMBL" id="JROU02000054">
    <property type="protein sequence ID" value="OEH80519.1"/>
    <property type="molecule type" value="Genomic_DNA"/>
</dbReference>
<evidence type="ECO:0000313" key="8">
    <source>
        <dbReference type="Proteomes" id="UP000095192"/>
    </source>
</evidence>
<evidence type="ECO:0000256" key="6">
    <source>
        <dbReference type="SAM" id="MobiDB-lite"/>
    </source>
</evidence>